<feature type="transmembrane region" description="Helical" evidence="9">
    <location>
        <begin position="55"/>
        <end position="76"/>
    </location>
</feature>
<protein>
    <submittedName>
        <fullName evidence="11">Amino acid ABC transporter membrane protein 2 (PAAT family)</fullName>
    </submittedName>
</protein>
<comment type="subcellular location">
    <subcellularLocation>
        <location evidence="1">Cell inner membrane</location>
        <topology evidence="1">Multi-pass membrane protein</topology>
    </subcellularLocation>
    <subcellularLocation>
        <location evidence="9">Cell membrane</location>
        <topology evidence="9">Multi-pass membrane protein</topology>
    </subcellularLocation>
</comment>
<evidence type="ECO:0000256" key="6">
    <source>
        <dbReference type="ARBA" id="ARBA00022692"/>
    </source>
</evidence>
<dbReference type="GO" id="GO:0022857">
    <property type="term" value="F:transmembrane transporter activity"/>
    <property type="evidence" value="ECO:0007669"/>
    <property type="project" value="InterPro"/>
</dbReference>
<keyword evidence="4" id="KW-1003">Cell membrane</keyword>
<feature type="transmembrane region" description="Helical" evidence="9">
    <location>
        <begin position="20"/>
        <end position="43"/>
    </location>
</feature>
<keyword evidence="7 9" id="KW-1133">Transmembrane helix</keyword>
<dbReference type="NCBIfam" id="TIGR01726">
    <property type="entry name" value="HEQRo_perm_3TM"/>
    <property type="match status" value="1"/>
</dbReference>
<name>A0A366E0U2_9HYPH</name>
<comment type="caution">
    <text evidence="11">The sequence shown here is derived from an EMBL/GenBank/DDBJ whole genome shotgun (WGS) entry which is preliminary data.</text>
</comment>
<dbReference type="OrthoDB" id="4404959at2"/>
<dbReference type="RefSeq" id="WP_113944259.1">
    <property type="nucleotide sequence ID" value="NZ_JBHEEG010000004.1"/>
</dbReference>
<evidence type="ECO:0000259" key="10">
    <source>
        <dbReference type="PROSITE" id="PS50928"/>
    </source>
</evidence>
<dbReference type="InterPro" id="IPR035906">
    <property type="entry name" value="MetI-like_sf"/>
</dbReference>
<dbReference type="PROSITE" id="PS50928">
    <property type="entry name" value="ABC_TM1"/>
    <property type="match status" value="1"/>
</dbReference>
<keyword evidence="6 9" id="KW-0812">Transmembrane</keyword>
<dbReference type="Pfam" id="PF00528">
    <property type="entry name" value="BPD_transp_1"/>
    <property type="match status" value="1"/>
</dbReference>
<dbReference type="InterPro" id="IPR043429">
    <property type="entry name" value="ArtM/GltK/GlnP/TcyL/YhdX-like"/>
</dbReference>
<evidence type="ECO:0000256" key="1">
    <source>
        <dbReference type="ARBA" id="ARBA00004429"/>
    </source>
</evidence>
<dbReference type="Proteomes" id="UP000252893">
    <property type="component" value="Unassembled WGS sequence"/>
</dbReference>
<dbReference type="EMBL" id="QNRH01000003">
    <property type="protein sequence ID" value="RBO95735.1"/>
    <property type="molecule type" value="Genomic_DNA"/>
</dbReference>
<evidence type="ECO:0000256" key="2">
    <source>
        <dbReference type="ARBA" id="ARBA00010072"/>
    </source>
</evidence>
<dbReference type="SUPFAM" id="SSF161098">
    <property type="entry name" value="MetI-like"/>
    <property type="match status" value="1"/>
</dbReference>
<dbReference type="CDD" id="cd06261">
    <property type="entry name" value="TM_PBP2"/>
    <property type="match status" value="1"/>
</dbReference>
<feature type="transmembrane region" description="Helical" evidence="9">
    <location>
        <begin position="192"/>
        <end position="212"/>
    </location>
</feature>
<sequence length="231" mass="25523">MSFDLSLVASSLPLIASGIWITLKLLVLSSVMGMILAVGILLLRISGRWYLAWPAMAYIYFLRGTPILVQIFIIYYGLPQFEFVRNSIFWPLLREPFGCCFLALSLNSSAYVSEILRGGVLGVDRGVNEAAKALCLSTRQRFVHVVAPIAIRISLPAYGNEFISMMKATALASTVTLMDITGVARTIVAKTFAPYEVFIAAALIYLIMAWVFQTGFGKLEQATGRYLKKES</sequence>
<evidence type="ECO:0000256" key="4">
    <source>
        <dbReference type="ARBA" id="ARBA00022475"/>
    </source>
</evidence>
<evidence type="ECO:0000256" key="3">
    <source>
        <dbReference type="ARBA" id="ARBA00022448"/>
    </source>
</evidence>
<evidence type="ECO:0000313" key="11">
    <source>
        <dbReference type="EMBL" id="RBO95735.1"/>
    </source>
</evidence>
<feature type="domain" description="ABC transmembrane type-1" evidence="10">
    <location>
        <begin position="19"/>
        <end position="216"/>
    </location>
</feature>
<reference evidence="11 12" key="1">
    <citation type="submission" date="2018-06" db="EMBL/GenBank/DDBJ databases">
        <title>Genomic Encyclopedia of Type Strains, Phase IV (KMG-IV): sequencing the most valuable type-strain genomes for metagenomic binning, comparative biology and taxonomic classification.</title>
        <authorList>
            <person name="Goeker M."/>
        </authorList>
    </citation>
    <scope>NUCLEOTIDE SEQUENCE [LARGE SCALE GENOMIC DNA]</scope>
    <source>
        <strain evidence="11 12">DSM 25619</strain>
    </source>
</reference>
<dbReference type="GO" id="GO:0043190">
    <property type="term" value="C:ATP-binding cassette (ABC) transporter complex"/>
    <property type="evidence" value="ECO:0007669"/>
    <property type="project" value="InterPro"/>
</dbReference>
<keyword evidence="5" id="KW-0997">Cell inner membrane</keyword>
<keyword evidence="12" id="KW-1185">Reference proteome</keyword>
<organism evidence="11 12">
    <name type="scientific">Pseudochrobactrum asaccharolyticum</name>
    <dbReference type="NCBI Taxonomy" id="354351"/>
    <lineage>
        <taxon>Bacteria</taxon>
        <taxon>Pseudomonadati</taxon>
        <taxon>Pseudomonadota</taxon>
        <taxon>Alphaproteobacteria</taxon>
        <taxon>Hyphomicrobiales</taxon>
        <taxon>Brucellaceae</taxon>
        <taxon>Pseudochrobactrum</taxon>
    </lineage>
</organism>
<keyword evidence="8 9" id="KW-0472">Membrane</keyword>
<accession>A0A366E0U2</accession>
<dbReference type="InterPro" id="IPR010065">
    <property type="entry name" value="AA_ABC_transptr_permease_3TM"/>
</dbReference>
<keyword evidence="3 9" id="KW-0813">Transport</keyword>
<comment type="similarity">
    <text evidence="2">Belongs to the binding-protein-dependent transport system permease family. HisMQ subfamily.</text>
</comment>
<dbReference type="PANTHER" id="PTHR30614:SF10">
    <property type="entry name" value="ARGININE ABC TRANSPORTER PERMEASE PROTEIN ARTM"/>
    <property type="match status" value="1"/>
</dbReference>
<evidence type="ECO:0000256" key="7">
    <source>
        <dbReference type="ARBA" id="ARBA00022989"/>
    </source>
</evidence>
<proteinExistence type="inferred from homology"/>
<dbReference type="InterPro" id="IPR000515">
    <property type="entry name" value="MetI-like"/>
</dbReference>
<dbReference type="PANTHER" id="PTHR30614">
    <property type="entry name" value="MEMBRANE COMPONENT OF AMINO ACID ABC TRANSPORTER"/>
    <property type="match status" value="1"/>
</dbReference>
<evidence type="ECO:0000313" key="12">
    <source>
        <dbReference type="Proteomes" id="UP000252893"/>
    </source>
</evidence>
<dbReference type="Gene3D" id="1.10.3720.10">
    <property type="entry name" value="MetI-like"/>
    <property type="match status" value="1"/>
</dbReference>
<dbReference type="GO" id="GO:0006865">
    <property type="term" value="P:amino acid transport"/>
    <property type="evidence" value="ECO:0007669"/>
    <property type="project" value="TreeGrafter"/>
</dbReference>
<gene>
    <name evidence="11" type="ORF">DFR47_103299</name>
</gene>
<evidence type="ECO:0000256" key="5">
    <source>
        <dbReference type="ARBA" id="ARBA00022519"/>
    </source>
</evidence>
<evidence type="ECO:0000256" key="9">
    <source>
        <dbReference type="RuleBase" id="RU363032"/>
    </source>
</evidence>
<dbReference type="AlphaFoldDB" id="A0A366E0U2"/>
<evidence type="ECO:0000256" key="8">
    <source>
        <dbReference type="ARBA" id="ARBA00023136"/>
    </source>
</evidence>